<dbReference type="AlphaFoldDB" id="A0A1Q9CF20"/>
<dbReference type="GO" id="GO:0008168">
    <property type="term" value="F:methyltransferase activity"/>
    <property type="evidence" value="ECO:0007669"/>
    <property type="project" value="UniProtKB-KW"/>
</dbReference>
<dbReference type="InterPro" id="IPR029063">
    <property type="entry name" value="SAM-dependent_MTases_sf"/>
</dbReference>
<dbReference type="Gene3D" id="3.40.50.150">
    <property type="entry name" value="Vaccinia Virus protein VP39"/>
    <property type="match status" value="1"/>
</dbReference>
<evidence type="ECO:0000256" key="2">
    <source>
        <dbReference type="ARBA" id="ARBA00022679"/>
    </source>
</evidence>
<feature type="non-terminal residue" evidence="4">
    <location>
        <position position="270"/>
    </location>
</feature>
<dbReference type="OrthoDB" id="296065at2759"/>
<dbReference type="PANTHER" id="PTHR13370:SF3">
    <property type="entry name" value="TRNA (GUANINE(10)-N2)-METHYLTRANSFERASE HOMOLOG"/>
    <property type="match status" value="1"/>
</dbReference>
<dbReference type="GO" id="GO:0043527">
    <property type="term" value="C:tRNA methyltransferase complex"/>
    <property type="evidence" value="ECO:0007669"/>
    <property type="project" value="UniProtKB-ARBA"/>
</dbReference>
<proteinExistence type="predicted"/>
<dbReference type="SUPFAM" id="SSF53335">
    <property type="entry name" value="S-adenosyl-L-methionine-dependent methyltransferases"/>
    <property type="match status" value="1"/>
</dbReference>
<protein>
    <submittedName>
        <fullName evidence="4">tRNA (Guanine(10)-N2)-methyltransferase</fullName>
    </submittedName>
</protein>
<dbReference type="InterPro" id="IPR000241">
    <property type="entry name" value="RlmKL-like_Mtase"/>
</dbReference>
<keyword evidence="5" id="KW-1185">Reference proteome</keyword>
<keyword evidence="2 4" id="KW-0808">Transferase</keyword>
<keyword evidence="1 4" id="KW-0489">Methyltransferase</keyword>
<comment type="caution">
    <text evidence="4">The sequence shown here is derived from an EMBL/GenBank/DDBJ whole genome shotgun (WGS) entry which is preliminary data.</text>
</comment>
<organism evidence="4 5">
    <name type="scientific">Symbiodinium microadriaticum</name>
    <name type="common">Dinoflagellate</name>
    <name type="synonym">Zooxanthella microadriatica</name>
    <dbReference type="NCBI Taxonomy" id="2951"/>
    <lineage>
        <taxon>Eukaryota</taxon>
        <taxon>Sar</taxon>
        <taxon>Alveolata</taxon>
        <taxon>Dinophyceae</taxon>
        <taxon>Suessiales</taxon>
        <taxon>Symbiodiniaceae</taxon>
        <taxon>Symbiodinium</taxon>
    </lineage>
</organism>
<sequence length="270" mass="29178">MLEAALRAGLRNCADAVVLVLLQLSQRLWQLNNEDYEDEAVAEAARRCVLLKAAYRPLAFAETLEGLALQGIDTLRGWPPEKRKQAGQVSWQVRADPGLYLKDHGTEQLVFLMRIFSEKAGGLEALGPVSLEHPDMPLAIVEDPPPVPVRYWLVEEVGQKPQGWLKDFVLNKRPYVSTSTLKPDLAFLMAHLARAREGASVIDPVCGSGSLLLAAAALGARTVGVDANEAALSGQRSARPRTDGEAPVIADNFLALGLPPPELCCAKAAM</sequence>
<gene>
    <name evidence="4" type="primary">TRM11</name>
    <name evidence="4" type="ORF">AK812_SmicGene37927</name>
</gene>
<evidence type="ECO:0000313" key="5">
    <source>
        <dbReference type="Proteomes" id="UP000186817"/>
    </source>
</evidence>
<evidence type="ECO:0000313" key="4">
    <source>
        <dbReference type="EMBL" id="OLP81520.1"/>
    </source>
</evidence>
<dbReference type="GO" id="GO:0005737">
    <property type="term" value="C:cytoplasm"/>
    <property type="evidence" value="ECO:0007669"/>
    <property type="project" value="TreeGrafter"/>
</dbReference>
<dbReference type="EMBL" id="LSRX01001273">
    <property type="protein sequence ID" value="OLP81520.1"/>
    <property type="molecule type" value="Genomic_DNA"/>
</dbReference>
<dbReference type="Pfam" id="PF01170">
    <property type="entry name" value="UPF0020"/>
    <property type="match status" value="1"/>
</dbReference>
<dbReference type="PANTHER" id="PTHR13370">
    <property type="entry name" value="RNA METHYLASE-RELATED"/>
    <property type="match status" value="1"/>
</dbReference>
<dbReference type="GO" id="GO:0032259">
    <property type="term" value="P:methylation"/>
    <property type="evidence" value="ECO:0007669"/>
    <property type="project" value="UniProtKB-KW"/>
</dbReference>
<dbReference type="Proteomes" id="UP000186817">
    <property type="component" value="Unassembled WGS sequence"/>
</dbReference>
<name>A0A1Q9CF20_SYMMI</name>
<evidence type="ECO:0000256" key="1">
    <source>
        <dbReference type="ARBA" id="ARBA00022603"/>
    </source>
</evidence>
<evidence type="ECO:0000259" key="3">
    <source>
        <dbReference type="Pfam" id="PF01170"/>
    </source>
</evidence>
<reference evidence="4 5" key="1">
    <citation type="submission" date="2016-02" db="EMBL/GenBank/DDBJ databases">
        <title>Genome analysis of coral dinoflagellate symbionts highlights evolutionary adaptations to a symbiotic lifestyle.</title>
        <authorList>
            <person name="Aranda M."/>
            <person name="Li Y."/>
            <person name="Liew Y.J."/>
            <person name="Baumgarten S."/>
            <person name="Simakov O."/>
            <person name="Wilson M."/>
            <person name="Piel J."/>
            <person name="Ashoor H."/>
            <person name="Bougouffa S."/>
            <person name="Bajic V.B."/>
            <person name="Ryu T."/>
            <person name="Ravasi T."/>
            <person name="Bayer T."/>
            <person name="Micklem G."/>
            <person name="Kim H."/>
            <person name="Bhak J."/>
            <person name="Lajeunesse T.C."/>
            <person name="Voolstra C.R."/>
        </authorList>
    </citation>
    <scope>NUCLEOTIDE SEQUENCE [LARGE SCALE GENOMIC DNA]</scope>
    <source>
        <strain evidence="4 5">CCMP2467</strain>
    </source>
</reference>
<accession>A0A1Q9CF20</accession>
<feature type="domain" description="Ribosomal RNA large subunit methyltransferase K/L-like methyltransferase" evidence="3">
    <location>
        <begin position="172"/>
        <end position="224"/>
    </location>
</feature>